<keyword evidence="4 7" id="KW-0378">Hydrolase</keyword>
<dbReference type="Proteomes" id="UP000297245">
    <property type="component" value="Unassembled WGS sequence"/>
</dbReference>
<comment type="similarity">
    <text evidence="1">Belongs to the peptidase S10 family.</text>
</comment>
<keyword evidence="6" id="KW-0732">Signal</keyword>
<dbReference type="Gene3D" id="3.40.50.1820">
    <property type="entry name" value="alpha/beta hydrolase"/>
    <property type="match status" value="1"/>
</dbReference>
<evidence type="ECO:0000256" key="3">
    <source>
        <dbReference type="ARBA" id="ARBA00022670"/>
    </source>
</evidence>
<evidence type="ECO:0000256" key="5">
    <source>
        <dbReference type="ARBA" id="ARBA00023180"/>
    </source>
</evidence>
<evidence type="ECO:0000313" key="7">
    <source>
        <dbReference type="EMBL" id="THU97262.1"/>
    </source>
</evidence>
<evidence type="ECO:0000256" key="2">
    <source>
        <dbReference type="ARBA" id="ARBA00022645"/>
    </source>
</evidence>
<dbReference type="InterPro" id="IPR029058">
    <property type="entry name" value="AB_hydrolase_fold"/>
</dbReference>
<evidence type="ECO:0000256" key="1">
    <source>
        <dbReference type="ARBA" id="ARBA00009431"/>
    </source>
</evidence>
<gene>
    <name evidence="7" type="ORF">K435DRAFT_663040</name>
</gene>
<keyword evidence="5" id="KW-0325">Glycoprotein</keyword>
<dbReference type="PANTHER" id="PTHR11802:SF479">
    <property type="entry name" value="CARBOXYPEPTIDASE"/>
    <property type="match status" value="1"/>
</dbReference>
<dbReference type="GO" id="GO:0004185">
    <property type="term" value="F:serine-type carboxypeptidase activity"/>
    <property type="evidence" value="ECO:0007669"/>
    <property type="project" value="InterPro"/>
</dbReference>
<feature type="signal peptide" evidence="6">
    <location>
        <begin position="1"/>
        <end position="26"/>
    </location>
</feature>
<dbReference type="Pfam" id="PF00450">
    <property type="entry name" value="Peptidase_S10"/>
    <property type="match status" value="2"/>
</dbReference>
<name>A0A4S8M4X2_DENBC</name>
<feature type="chain" id="PRO_5020441655" evidence="6">
    <location>
        <begin position="27"/>
        <end position="695"/>
    </location>
</feature>
<keyword evidence="2" id="KW-0121">Carboxypeptidase</keyword>
<sequence length="695" mass="75771">MLRRHQHPLLPAALVLASVLLNTVDAQIPIPSQLPSTFPHNYTGIPAGGYSPEWQDYFRVTGDLANVTRGSTSTSYAGNIGVNRDGHPNNTLWFWAFERTSEGGNGSLTAAAGERENEPWMVWLNGGPGASSSLGLLTENGPLQVTGDFNIVTNNFSWNHLADVIWVDQPVGTGFSTSDADGYVSGDDQLGEDFVQFLSNVVRVFPSLAKRPFYLTGESYSGTYIPYITKAILNTENPPVNLKKIAIGDGTIGDFALYEELSTVNTLEAWPQIINFDPDVLQYFRVQEHLCGYDVNLTYPQQGIIPTLTDPFTTGFVYGAVNGTTDFRQRSRSRLGYSNSLRFADRLSTTGQGRRSLHSPREVREEAARAWKRDLSARPNGTLDPFYGCFLFEEMVDYAINFTFPWSGFTGFDVYDIPDALNPEVPADPTVFLNDNTTRQSLHAPDKIWEEIFEFPYGNSTEGNPFGDPSVAPMAFMSELAANASKKGVGIVIYEGNNDALVAHRQAEVVIQNMTFGGTQGFTRKPATPMHDDNGNFVGIIHQERNLTYAFFPNAGHFVPRSQPEAALVFVREFILGNNKTGLVQASGTVVGGEVPSLSVDVYQGINSIFYGTGAQPTTTGTLTFPSETWASWNSFLATATKAIVIGGNSGTGSDGNGNGSGDGNNDSSAQMVRSNMGLGVLLSVCLGWWMVWVR</sequence>
<evidence type="ECO:0000313" key="8">
    <source>
        <dbReference type="Proteomes" id="UP000297245"/>
    </source>
</evidence>
<dbReference type="EMBL" id="ML179159">
    <property type="protein sequence ID" value="THU97262.1"/>
    <property type="molecule type" value="Genomic_DNA"/>
</dbReference>
<keyword evidence="8" id="KW-1185">Reference proteome</keyword>
<dbReference type="OrthoDB" id="443318at2759"/>
<dbReference type="InterPro" id="IPR001563">
    <property type="entry name" value="Peptidase_S10"/>
</dbReference>
<organism evidence="7 8">
    <name type="scientific">Dendrothele bispora (strain CBS 962.96)</name>
    <dbReference type="NCBI Taxonomy" id="1314807"/>
    <lineage>
        <taxon>Eukaryota</taxon>
        <taxon>Fungi</taxon>
        <taxon>Dikarya</taxon>
        <taxon>Basidiomycota</taxon>
        <taxon>Agaricomycotina</taxon>
        <taxon>Agaricomycetes</taxon>
        <taxon>Agaricomycetidae</taxon>
        <taxon>Agaricales</taxon>
        <taxon>Agaricales incertae sedis</taxon>
        <taxon>Dendrothele</taxon>
    </lineage>
</organism>
<evidence type="ECO:0000256" key="6">
    <source>
        <dbReference type="SAM" id="SignalP"/>
    </source>
</evidence>
<dbReference type="GO" id="GO:0006508">
    <property type="term" value="P:proteolysis"/>
    <property type="evidence" value="ECO:0007669"/>
    <property type="project" value="UniProtKB-KW"/>
</dbReference>
<dbReference type="SUPFAM" id="SSF53474">
    <property type="entry name" value="alpha/beta-Hydrolases"/>
    <property type="match status" value="1"/>
</dbReference>
<proteinExistence type="inferred from homology"/>
<reference evidence="7 8" key="1">
    <citation type="journal article" date="2019" name="Nat. Ecol. Evol.">
        <title>Megaphylogeny resolves global patterns of mushroom evolution.</title>
        <authorList>
            <person name="Varga T."/>
            <person name="Krizsan K."/>
            <person name="Foldi C."/>
            <person name="Dima B."/>
            <person name="Sanchez-Garcia M."/>
            <person name="Sanchez-Ramirez S."/>
            <person name="Szollosi G.J."/>
            <person name="Szarkandi J.G."/>
            <person name="Papp V."/>
            <person name="Albert L."/>
            <person name="Andreopoulos W."/>
            <person name="Angelini C."/>
            <person name="Antonin V."/>
            <person name="Barry K.W."/>
            <person name="Bougher N.L."/>
            <person name="Buchanan P."/>
            <person name="Buyck B."/>
            <person name="Bense V."/>
            <person name="Catcheside P."/>
            <person name="Chovatia M."/>
            <person name="Cooper J."/>
            <person name="Damon W."/>
            <person name="Desjardin D."/>
            <person name="Finy P."/>
            <person name="Geml J."/>
            <person name="Haridas S."/>
            <person name="Hughes K."/>
            <person name="Justo A."/>
            <person name="Karasinski D."/>
            <person name="Kautmanova I."/>
            <person name="Kiss B."/>
            <person name="Kocsube S."/>
            <person name="Kotiranta H."/>
            <person name="LaButti K.M."/>
            <person name="Lechner B.E."/>
            <person name="Liimatainen K."/>
            <person name="Lipzen A."/>
            <person name="Lukacs Z."/>
            <person name="Mihaltcheva S."/>
            <person name="Morgado L.N."/>
            <person name="Niskanen T."/>
            <person name="Noordeloos M.E."/>
            <person name="Ohm R.A."/>
            <person name="Ortiz-Santana B."/>
            <person name="Ovrebo C."/>
            <person name="Racz N."/>
            <person name="Riley R."/>
            <person name="Savchenko A."/>
            <person name="Shiryaev A."/>
            <person name="Soop K."/>
            <person name="Spirin V."/>
            <person name="Szebenyi C."/>
            <person name="Tomsovsky M."/>
            <person name="Tulloss R.E."/>
            <person name="Uehling J."/>
            <person name="Grigoriev I.V."/>
            <person name="Vagvolgyi C."/>
            <person name="Papp T."/>
            <person name="Martin F.M."/>
            <person name="Miettinen O."/>
            <person name="Hibbett D.S."/>
            <person name="Nagy L.G."/>
        </authorList>
    </citation>
    <scope>NUCLEOTIDE SEQUENCE [LARGE SCALE GENOMIC DNA]</scope>
    <source>
        <strain evidence="7 8">CBS 962.96</strain>
    </source>
</reference>
<evidence type="ECO:0000256" key="4">
    <source>
        <dbReference type="ARBA" id="ARBA00022801"/>
    </source>
</evidence>
<protein>
    <submittedName>
        <fullName evidence="7">Alpha/beta-hydrolase</fullName>
    </submittedName>
</protein>
<dbReference type="AlphaFoldDB" id="A0A4S8M4X2"/>
<dbReference type="PANTHER" id="PTHR11802">
    <property type="entry name" value="SERINE PROTEASE FAMILY S10 SERINE CARBOXYPEPTIDASE"/>
    <property type="match status" value="1"/>
</dbReference>
<accession>A0A4S8M4X2</accession>
<dbReference type="PRINTS" id="PR00724">
    <property type="entry name" value="CRBOXYPTASEC"/>
</dbReference>
<keyword evidence="3" id="KW-0645">Protease</keyword>